<protein>
    <recommendedName>
        <fullName evidence="2">U-box domain-containing protein</fullName>
    </recommendedName>
</protein>
<dbReference type="EMBL" id="BRXU01000020">
    <property type="protein sequence ID" value="GLC57886.1"/>
    <property type="molecule type" value="Genomic_DNA"/>
</dbReference>
<dbReference type="PANTHER" id="PTHR46573">
    <property type="entry name" value="WD REPEAT, SAM AND U-BOX DOMAIN-CONTAINING PROTEIN 1"/>
    <property type="match status" value="1"/>
</dbReference>
<dbReference type="Pfam" id="PF04564">
    <property type="entry name" value="U-box"/>
    <property type="match status" value="1"/>
</dbReference>
<dbReference type="GO" id="GO:0016567">
    <property type="term" value="P:protein ubiquitination"/>
    <property type="evidence" value="ECO:0007669"/>
    <property type="project" value="InterPro"/>
</dbReference>
<sequence length="111" mass="12075">MEDEHVLEAEGFLVAAPAAALSVPLSFVCPITMMIMRDPVMLVESGYTFEREAIEAHFRNSNNNPLTNQPLSSKAVIPNTSLRALIEDWLSEHGLTAEQANELEPGGGPRA</sequence>
<dbReference type="AlphaFoldDB" id="A0A9W6F6U8"/>
<dbReference type="SUPFAM" id="SSF57850">
    <property type="entry name" value="RING/U-box"/>
    <property type="match status" value="1"/>
</dbReference>
<gene>
    <name evidence="3" type="primary">PLEST010083</name>
    <name evidence="3" type="ORF">PLESTB_001285400</name>
</gene>
<dbReference type="GO" id="GO:0004842">
    <property type="term" value="F:ubiquitin-protein transferase activity"/>
    <property type="evidence" value="ECO:0007669"/>
    <property type="project" value="InterPro"/>
</dbReference>
<dbReference type="InterPro" id="IPR052085">
    <property type="entry name" value="WD-SAM-U-box"/>
</dbReference>
<keyword evidence="1" id="KW-0472">Membrane</keyword>
<dbReference type="PROSITE" id="PS51698">
    <property type="entry name" value="U_BOX"/>
    <property type="match status" value="1"/>
</dbReference>
<dbReference type="InterPro" id="IPR013083">
    <property type="entry name" value="Znf_RING/FYVE/PHD"/>
</dbReference>
<evidence type="ECO:0000313" key="4">
    <source>
        <dbReference type="Proteomes" id="UP001165080"/>
    </source>
</evidence>
<dbReference type="InterPro" id="IPR003613">
    <property type="entry name" value="Ubox_domain"/>
</dbReference>
<comment type="caution">
    <text evidence="3">The sequence shown here is derived from an EMBL/GenBank/DDBJ whole genome shotgun (WGS) entry which is preliminary data.</text>
</comment>
<dbReference type="Proteomes" id="UP001165080">
    <property type="component" value="Unassembled WGS sequence"/>
</dbReference>
<reference evidence="3 4" key="1">
    <citation type="journal article" date="2023" name="Commun. Biol.">
        <title>Reorganization of the ancestral sex-determining regions during the evolution of trioecy in Pleodorina starrii.</title>
        <authorList>
            <person name="Takahashi K."/>
            <person name="Suzuki S."/>
            <person name="Kawai-Toyooka H."/>
            <person name="Yamamoto K."/>
            <person name="Hamaji T."/>
            <person name="Ootsuki R."/>
            <person name="Yamaguchi H."/>
            <person name="Kawachi M."/>
            <person name="Higashiyama T."/>
            <person name="Nozaki H."/>
        </authorList>
    </citation>
    <scope>NUCLEOTIDE SEQUENCE [LARGE SCALE GENOMIC DNA]</scope>
    <source>
        <strain evidence="3 4">NIES-4479</strain>
    </source>
</reference>
<name>A0A9W6F6U8_9CHLO</name>
<accession>A0A9W6F6U8</accession>
<evidence type="ECO:0000256" key="1">
    <source>
        <dbReference type="SAM" id="Phobius"/>
    </source>
</evidence>
<keyword evidence="4" id="KW-1185">Reference proteome</keyword>
<dbReference type="PANTHER" id="PTHR46573:SF1">
    <property type="entry name" value="WD REPEAT, SAM AND U-BOX DOMAIN-CONTAINING PROTEIN 1"/>
    <property type="match status" value="1"/>
</dbReference>
<proteinExistence type="predicted"/>
<feature type="transmembrane region" description="Helical" evidence="1">
    <location>
        <begin position="12"/>
        <end position="35"/>
    </location>
</feature>
<keyword evidence="1" id="KW-1133">Transmembrane helix</keyword>
<keyword evidence="1" id="KW-0812">Transmembrane</keyword>
<organism evidence="3 4">
    <name type="scientific">Pleodorina starrii</name>
    <dbReference type="NCBI Taxonomy" id="330485"/>
    <lineage>
        <taxon>Eukaryota</taxon>
        <taxon>Viridiplantae</taxon>
        <taxon>Chlorophyta</taxon>
        <taxon>core chlorophytes</taxon>
        <taxon>Chlorophyceae</taxon>
        <taxon>CS clade</taxon>
        <taxon>Chlamydomonadales</taxon>
        <taxon>Volvocaceae</taxon>
        <taxon>Pleodorina</taxon>
    </lineage>
</organism>
<dbReference type="OrthoDB" id="2016400at2759"/>
<dbReference type="Gene3D" id="3.30.40.10">
    <property type="entry name" value="Zinc/RING finger domain, C3HC4 (zinc finger)"/>
    <property type="match status" value="1"/>
</dbReference>
<dbReference type="SMART" id="SM00504">
    <property type="entry name" value="Ubox"/>
    <property type="match status" value="1"/>
</dbReference>
<feature type="domain" description="U-box" evidence="2">
    <location>
        <begin position="22"/>
        <end position="96"/>
    </location>
</feature>
<evidence type="ECO:0000259" key="2">
    <source>
        <dbReference type="PROSITE" id="PS51698"/>
    </source>
</evidence>
<evidence type="ECO:0000313" key="3">
    <source>
        <dbReference type="EMBL" id="GLC57886.1"/>
    </source>
</evidence>